<keyword evidence="4" id="KW-1185">Reference proteome</keyword>
<reference evidence="3" key="1">
    <citation type="journal article" date="2014" name="Int. J. Syst. Evol. Microbiol.">
        <title>Complete genome of a new Firmicutes species belonging to the dominant human colonic microbiota ('Ruminococcus bicirculans') reveals two chromosomes and a selective capacity to utilize plant glucans.</title>
        <authorList>
            <consortium name="NISC Comparative Sequencing Program"/>
            <person name="Wegmann U."/>
            <person name="Louis P."/>
            <person name="Goesmann A."/>
            <person name="Henrissat B."/>
            <person name="Duncan S.H."/>
            <person name="Flint H.J."/>
        </authorList>
    </citation>
    <scope>NUCLEOTIDE SEQUENCE</scope>
    <source>
        <strain evidence="3">NBRC 108216</strain>
    </source>
</reference>
<dbReference type="SUPFAM" id="SSF51556">
    <property type="entry name" value="Metallo-dependent hydrolases"/>
    <property type="match status" value="1"/>
</dbReference>
<dbReference type="Gene3D" id="2.30.40.10">
    <property type="entry name" value="Urease, subunit C, domain 1"/>
    <property type="match status" value="2"/>
</dbReference>
<dbReference type="InterPro" id="IPR051781">
    <property type="entry name" value="Metallo-dep_Hydrolase"/>
</dbReference>
<evidence type="ECO:0000256" key="1">
    <source>
        <dbReference type="PROSITE-ProRule" id="PRU00339"/>
    </source>
</evidence>
<dbReference type="PANTHER" id="PTHR43135:SF3">
    <property type="entry name" value="ALPHA-D-RIBOSE 1-METHYLPHOSPHONATE 5-TRIPHOSPHATE DIPHOSPHATASE"/>
    <property type="match status" value="1"/>
</dbReference>
<dbReference type="Gene3D" id="3.20.20.140">
    <property type="entry name" value="Metal-dependent hydrolases"/>
    <property type="match status" value="2"/>
</dbReference>
<dbReference type="InterPro" id="IPR011059">
    <property type="entry name" value="Metal-dep_hydrolase_composite"/>
</dbReference>
<dbReference type="InterPro" id="IPR011990">
    <property type="entry name" value="TPR-like_helical_dom_sf"/>
</dbReference>
<dbReference type="InterPro" id="IPR032466">
    <property type="entry name" value="Metal_Hydrolase"/>
</dbReference>
<evidence type="ECO:0000313" key="4">
    <source>
        <dbReference type="Proteomes" id="UP001161390"/>
    </source>
</evidence>
<evidence type="ECO:0000259" key="2">
    <source>
        <dbReference type="Pfam" id="PF01979"/>
    </source>
</evidence>
<dbReference type="SMART" id="SM00028">
    <property type="entry name" value="TPR"/>
    <property type="match status" value="1"/>
</dbReference>
<dbReference type="Pfam" id="PF01979">
    <property type="entry name" value="Amidohydro_1"/>
    <property type="match status" value="1"/>
</dbReference>
<protein>
    <recommendedName>
        <fullName evidence="2">Amidohydrolase-related domain-containing protein</fullName>
    </recommendedName>
</protein>
<name>A0ABQ5V236_9PROT</name>
<dbReference type="PROSITE" id="PS50005">
    <property type="entry name" value="TPR"/>
    <property type="match status" value="1"/>
</dbReference>
<dbReference type="InterPro" id="IPR006680">
    <property type="entry name" value="Amidohydro-rel"/>
</dbReference>
<comment type="caution">
    <text evidence="3">The sequence shown here is derived from an EMBL/GenBank/DDBJ whole genome shotgun (WGS) entry which is preliminary data.</text>
</comment>
<dbReference type="InterPro" id="IPR019734">
    <property type="entry name" value="TPR_rpt"/>
</dbReference>
<dbReference type="SUPFAM" id="SSF48452">
    <property type="entry name" value="TPR-like"/>
    <property type="match status" value="1"/>
</dbReference>
<gene>
    <name evidence="3" type="ORF">GCM10007854_25660</name>
</gene>
<dbReference type="Gene3D" id="1.25.40.10">
    <property type="entry name" value="Tetratricopeptide repeat domain"/>
    <property type="match status" value="1"/>
</dbReference>
<feature type="domain" description="Amidohydrolase-related" evidence="2">
    <location>
        <begin position="23"/>
        <end position="387"/>
    </location>
</feature>
<accession>A0ABQ5V236</accession>
<reference evidence="3" key="2">
    <citation type="submission" date="2023-01" db="EMBL/GenBank/DDBJ databases">
        <title>Draft genome sequence of Algimonas porphyrae strain NBRC 108216.</title>
        <authorList>
            <person name="Sun Q."/>
            <person name="Mori K."/>
        </authorList>
    </citation>
    <scope>NUCLEOTIDE SEQUENCE</scope>
    <source>
        <strain evidence="3">NBRC 108216</strain>
    </source>
</reference>
<dbReference type="PANTHER" id="PTHR43135">
    <property type="entry name" value="ALPHA-D-RIBOSE 1-METHYLPHOSPHONATE 5-TRIPHOSPHATE DIPHOSPHATASE"/>
    <property type="match status" value="1"/>
</dbReference>
<feature type="repeat" description="TPR" evidence="1">
    <location>
        <begin position="515"/>
        <end position="548"/>
    </location>
</feature>
<dbReference type="SUPFAM" id="SSF51338">
    <property type="entry name" value="Composite domain of metallo-dependent hydrolases"/>
    <property type="match status" value="1"/>
</dbReference>
<sequence>MAIRSVSDTESAPQIIDGNDRLLIPGLIDTHIHMRHQVIATRTLSEKDWPRLAQTYLDHGVTTVAEMGQPPAWVPTLVAWQNTPVAHRPDMVLVAGSIGSTHDWDETPPPHHVLVASPDEARAQVRRYRDQGARRIKLYWKLERPELTAAIDEAAKLGVTPYGHIDNGFVNIADAIDDGLRNFEHVFTLTRSVSSPDPMIALIRQQTELRDHETLDEWTRGLTLYHDVIERTPTLRADMDLLIDRLAETRSSISTALNVLAANAGQSDVYSGFDPYPPRSEPDIRPDFVDPDYARAAFLNVMVQVRRAHEAGVMIRLGTDASNGGEAALAELQLLARSGIPIADVLRIGTINGARALNIDDRAGSIAVGRPADMVLFEQNPFADPVHFRAGVTVVKSGVVHVPATRPVEAWLAAYRAEGLAGATQWLTDNPDARLHPSDIAAAMSGYMHDGNIVAAQHMIDQLRHPATQLNGEAVEDYFSKRFMRRAAYRLLEEGELNKATQLFQLRVDLFPQDADAIYGLGDARATAGQHEAAITAYQSSLALDPDNENAVIMIERLRGLIADTE</sequence>
<proteinExistence type="predicted"/>
<dbReference type="EMBL" id="BSNJ01000005">
    <property type="protein sequence ID" value="GLQ21611.1"/>
    <property type="molecule type" value="Genomic_DNA"/>
</dbReference>
<dbReference type="Proteomes" id="UP001161390">
    <property type="component" value="Unassembled WGS sequence"/>
</dbReference>
<organism evidence="3 4">
    <name type="scientific">Algimonas porphyrae</name>
    <dbReference type="NCBI Taxonomy" id="1128113"/>
    <lineage>
        <taxon>Bacteria</taxon>
        <taxon>Pseudomonadati</taxon>
        <taxon>Pseudomonadota</taxon>
        <taxon>Alphaproteobacteria</taxon>
        <taxon>Maricaulales</taxon>
        <taxon>Robiginitomaculaceae</taxon>
        <taxon>Algimonas</taxon>
    </lineage>
</organism>
<evidence type="ECO:0000313" key="3">
    <source>
        <dbReference type="EMBL" id="GLQ21611.1"/>
    </source>
</evidence>
<keyword evidence="1" id="KW-0802">TPR repeat</keyword>